<organism evidence="2 3">
    <name type="scientific">Punica granatum</name>
    <name type="common">Pomegranate</name>
    <dbReference type="NCBI Taxonomy" id="22663"/>
    <lineage>
        <taxon>Eukaryota</taxon>
        <taxon>Viridiplantae</taxon>
        <taxon>Streptophyta</taxon>
        <taxon>Embryophyta</taxon>
        <taxon>Tracheophyta</taxon>
        <taxon>Spermatophyta</taxon>
        <taxon>Magnoliopsida</taxon>
        <taxon>eudicotyledons</taxon>
        <taxon>Gunneridae</taxon>
        <taxon>Pentapetalae</taxon>
        <taxon>rosids</taxon>
        <taxon>malvids</taxon>
        <taxon>Myrtales</taxon>
        <taxon>Lythraceae</taxon>
        <taxon>Punica</taxon>
    </lineage>
</organism>
<sequence length="132" mass="15035">MLSLKRDSGKAEDKKPPQERRMDGLVNKREVEITLALTEEDTAVPAPLRRQNQLNRPEKERETVAIGIHCATERRRRRGPLSQPKETSPPTPQVEATIQMRGGPVYSEETTTVREPPYLSHHSEGDNWTVKD</sequence>
<accession>A0A2I0HWF1</accession>
<dbReference type="AlphaFoldDB" id="A0A2I0HWF1"/>
<comment type="caution">
    <text evidence="2">The sequence shown here is derived from an EMBL/GenBank/DDBJ whole genome shotgun (WGS) entry which is preliminary data.</text>
</comment>
<protein>
    <submittedName>
        <fullName evidence="2">Uncharacterized protein</fullName>
    </submittedName>
</protein>
<reference evidence="2 3" key="1">
    <citation type="submission" date="2017-11" db="EMBL/GenBank/DDBJ databases">
        <title>De-novo sequencing of pomegranate (Punica granatum L.) genome.</title>
        <authorList>
            <person name="Akparov Z."/>
            <person name="Amiraslanov A."/>
            <person name="Hajiyeva S."/>
            <person name="Abbasov M."/>
            <person name="Kaur K."/>
            <person name="Hamwieh A."/>
            <person name="Solovyev V."/>
            <person name="Salamov A."/>
            <person name="Braich B."/>
            <person name="Kosarev P."/>
            <person name="Mahmoud A."/>
            <person name="Hajiyev E."/>
            <person name="Babayeva S."/>
            <person name="Izzatullayeva V."/>
            <person name="Mammadov A."/>
            <person name="Mammadov A."/>
            <person name="Sharifova S."/>
            <person name="Ojaghi J."/>
            <person name="Eynullazada K."/>
            <person name="Bayramov B."/>
            <person name="Abdulazimova A."/>
            <person name="Shahmuradov I."/>
        </authorList>
    </citation>
    <scope>NUCLEOTIDE SEQUENCE [LARGE SCALE GENOMIC DNA]</scope>
    <source>
        <strain evidence="3">cv. AG2017</strain>
        <tissue evidence="2">Leaf</tissue>
    </source>
</reference>
<dbReference type="EMBL" id="PGOL01005047">
    <property type="protein sequence ID" value="PKI36021.1"/>
    <property type="molecule type" value="Genomic_DNA"/>
</dbReference>
<evidence type="ECO:0000313" key="2">
    <source>
        <dbReference type="EMBL" id="PKI36021.1"/>
    </source>
</evidence>
<dbReference type="Proteomes" id="UP000233551">
    <property type="component" value="Unassembled WGS sequence"/>
</dbReference>
<feature type="region of interest" description="Disordered" evidence="1">
    <location>
        <begin position="1"/>
        <end position="27"/>
    </location>
</feature>
<proteinExistence type="predicted"/>
<evidence type="ECO:0000313" key="3">
    <source>
        <dbReference type="Proteomes" id="UP000233551"/>
    </source>
</evidence>
<evidence type="ECO:0000256" key="1">
    <source>
        <dbReference type="SAM" id="MobiDB-lite"/>
    </source>
</evidence>
<feature type="compositionally biased region" description="Basic and acidic residues" evidence="1">
    <location>
        <begin position="121"/>
        <end position="132"/>
    </location>
</feature>
<name>A0A2I0HWF1_PUNGR</name>
<keyword evidence="3" id="KW-1185">Reference proteome</keyword>
<feature type="region of interest" description="Disordered" evidence="1">
    <location>
        <begin position="43"/>
        <end position="132"/>
    </location>
</feature>
<gene>
    <name evidence="2" type="ORF">CRG98_043596</name>
</gene>